<dbReference type="RefSeq" id="WP_290022620.1">
    <property type="nucleotide sequence ID" value="NZ_JAOPLV010000009.1"/>
</dbReference>
<dbReference type="Proteomes" id="UP001168216">
    <property type="component" value="Unassembled WGS sequence"/>
</dbReference>
<proteinExistence type="predicted"/>
<protein>
    <recommendedName>
        <fullName evidence="4">Lipoprotein</fullName>
    </recommendedName>
</protein>
<feature type="chain" id="PRO_5043398173" description="Lipoprotein" evidence="1">
    <location>
        <begin position="22"/>
        <end position="176"/>
    </location>
</feature>
<evidence type="ECO:0000313" key="3">
    <source>
        <dbReference type="Proteomes" id="UP001168216"/>
    </source>
</evidence>
<dbReference type="EMBL" id="JAOPLV010000009">
    <property type="protein sequence ID" value="MDM5141569.1"/>
    <property type="molecule type" value="Genomic_DNA"/>
</dbReference>
<organism evidence="2 3">
    <name type="scientific">Aeromonas bestiarum</name>
    <dbReference type="NCBI Taxonomy" id="105751"/>
    <lineage>
        <taxon>Bacteria</taxon>
        <taxon>Pseudomonadati</taxon>
        <taxon>Pseudomonadota</taxon>
        <taxon>Gammaproteobacteria</taxon>
        <taxon>Aeromonadales</taxon>
        <taxon>Aeromonadaceae</taxon>
        <taxon>Aeromonas</taxon>
    </lineage>
</organism>
<comment type="caution">
    <text evidence="2">The sequence shown here is derived from an EMBL/GenBank/DDBJ whole genome shotgun (WGS) entry which is preliminary data.</text>
</comment>
<sequence>MKTKVLLAIASLYLIPSMAISAPTKFPSVNAMMEEFGDYDSGKKNTYELISSKPLHIRLSPLVYPNDSIENIAAGSRQALVYGIYRTFINTDAKQVTVTVIPSELDTDSKTTKLLTDMTVTVTKNRQQAMNDINHFMKIKSLDEMVDDEDFWSEKFESSVYGHDEAMKKLATVILK</sequence>
<gene>
    <name evidence="2" type="ORF">OB959_17500</name>
</gene>
<evidence type="ECO:0000256" key="1">
    <source>
        <dbReference type="SAM" id="SignalP"/>
    </source>
</evidence>
<evidence type="ECO:0000313" key="2">
    <source>
        <dbReference type="EMBL" id="MDM5141569.1"/>
    </source>
</evidence>
<keyword evidence="1" id="KW-0732">Signal</keyword>
<name>A0AAW7I2Q1_9GAMM</name>
<feature type="signal peptide" evidence="1">
    <location>
        <begin position="1"/>
        <end position="21"/>
    </location>
</feature>
<evidence type="ECO:0008006" key="4">
    <source>
        <dbReference type="Google" id="ProtNLM"/>
    </source>
</evidence>
<dbReference type="AlphaFoldDB" id="A0AAW7I2Q1"/>
<reference evidence="2" key="1">
    <citation type="submission" date="2023-08" db="EMBL/GenBank/DDBJ databases">
        <title>WGS of Aeromonas isolates.</title>
        <authorList>
            <person name="Lee H."/>
        </authorList>
    </citation>
    <scope>NUCLEOTIDE SEQUENCE</scope>
    <source>
        <strain evidence="2">SL22</strain>
    </source>
</reference>
<accession>A0AAW7I2Q1</accession>